<dbReference type="EMBL" id="JAHGAV010000706">
    <property type="protein sequence ID" value="KAG6923948.1"/>
    <property type="molecule type" value="Genomic_DNA"/>
</dbReference>
<dbReference type="CDD" id="cd07765">
    <property type="entry name" value="KRAB_A-box"/>
    <property type="match status" value="1"/>
</dbReference>
<protein>
    <submittedName>
        <fullName evidence="2">Zinc finger protein 777</fullName>
    </submittedName>
</protein>
<keyword evidence="3" id="KW-1185">Reference proteome</keyword>
<dbReference type="GO" id="GO:0006355">
    <property type="term" value="P:regulation of DNA-templated transcription"/>
    <property type="evidence" value="ECO:0007669"/>
    <property type="project" value="InterPro"/>
</dbReference>
<gene>
    <name evidence="2" type="ORF">G0U57_018817</name>
</gene>
<dbReference type="AlphaFoldDB" id="A0A8T1S550"/>
<comment type="caution">
    <text evidence="2">The sequence shown here is derived from an EMBL/GenBank/DDBJ whole genome shotgun (WGS) entry which is preliminary data.</text>
</comment>
<dbReference type="PANTHER" id="PTHR23232">
    <property type="entry name" value="KRAB DOMAIN C2H2 ZINC FINGER"/>
    <property type="match status" value="1"/>
</dbReference>
<dbReference type="InterPro" id="IPR001909">
    <property type="entry name" value="KRAB"/>
</dbReference>
<organism evidence="2 3">
    <name type="scientific">Chelydra serpentina</name>
    <name type="common">Snapping turtle</name>
    <name type="synonym">Testudo serpentina</name>
    <dbReference type="NCBI Taxonomy" id="8475"/>
    <lineage>
        <taxon>Eukaryota</taxon>
        <taxon>Metazoa</taxon>
        <taxon>Chordata</taxon>
        <taxon>Craniata</taxon>
        <taxon>Vertebrata</taxon>
        <taxon>Euteleostomi</taxon>
        <taxon>Archelosauria</taxon>
        <taxon>Testudinata</taxon>
        <taxon>Testudines</taxon>
        <taxon>Cryptodira</taxon>
        <taxon>Durocryptodira</taxon>
        <taxon>Americhelydia</taxon>
        <taxon>Chelydroidea</taxon>
        <taxon>Chelydridae</taxon>
        <taxon>Chelydra</taxon>
    </lineage>
</organism>
<reference evidence="2 3" key="1">
    <citation type="journal article" date="2020" name="G3 (Bethesda)">
        <title>Draft Genome of the Common Snapping Turtle, Chelydra serpentina, a Model for Phenotypic Plasticity in Reptiles.</title>
        <authorList>
            <person name="Das D."/>
            <person name="Singh S.K."/>
            <person name="Bierstedt J."/>
            <person name="Erickson A."/>
            <person name="Galli G.L.J."/>
            <person name="Crossley D.A. 2nd"/>
            <person name="Rhen T."/>
        </authorList>
    </citation>
    <scope>NUCLEOTIDE SEQUENCE [LARGE SCALE GENOMIC DNA]</scope>
    <source>
        <strain evidence="2">KW</strain>
    </source>
</reference>
<dbReference type="InterPro" id="IPR050169">
    <property type="entry name" value="Krueppel_C2H2_ZnF"/>
</dbReference>
<proteinExistence type="predicted"/>
<accession>A0A8T1S550</accession>
<sequence>MGLLGTLIQEYGLLQRRLENLLKNRNFWNLRLPPATKGEVPKVTVSQHLMTLYFNEQEWGNLDEWQKEIYKNVMKSNYETLTSLGKDQFLFFF</sequence>
<dbReference type="OrthoDB" id="654211at2759"/>
<evidence type="ECO:0000313" key="3">
    <source>
        <dbReference type="Proteomes" id="UP000765507"/>
    </source>
</evidence>
<dbReference type="Pfam" id="PF01352">
    <property type="entry name" value="KRAB"/>
    <property type="match status" value="1"/>
</dbReference>
<dbReference type="SUPFAM" id="SSF109640">
    <property type="entry name" value="KRAB domain (Kruppel-associated box)"/>
    <property type="match status" value="1"/>
</dbReference>
<dbReference type="PROSITE" id="PS50805">
    <property type="entry name" value="KRAB"/>
    <property type="match status" value="1"/>
</dbReference>
<evidence type="ECO:0000313" key="2">
    <source>
        <dbReference type="EMBL" id="KAG6923948.1"/>
    </source>
</evidence>
<dbReference type="InterPro" id="IPR036051">
    <property type="entry name" value="KRAB_dom_sf"/>
</dbReference>
<dbReference type="PANTHER" id="PTHR23232:SF118">
    <property type="entry name" value="ZINC FINGER PROTEIN 746"/>
    <property type="match status" value="1"/>
</dbReference>
<dbReference type="Proteomes" id="UP000765507">
    <property type="component" value="Unassembled WGS sequence"/>
</dbReference>
<feature type="domain" description="KRAB" evidence="1">
    <location>
        <begin position="45"/>
        <end position="93"/>
    </location>
</feature>
<name>A0A8T1S550_CHESE</name>
<dbReference type="Gene3D" id="6.10.140.140">
    <property type="match status" value="1"/>
</dbReference>
<evidence type="ECO:0000259" key="1">
    <source>
        <dbReference type="PROSITE" id="PS50805"/>
    </source>
</evidence>